<comment type="caution">
    <text evidence="8">The sequence shown here is derived from an EMBL/GenBank/DDBJ whole genome shotgun (WGS) entry which is preliminary data.</text>
</comment>
<dbReference type="GO" id="GO:0005524">
    <property type="term" value="F:ATP binding"/>
    <property type="evidence" value="ECO:0007669"/>
    <property type="project" value="UniProtKB-KW"/>
</dbReference>
<dbReference type="InterPro" id="IPR027417">
    <property type="entry name" value="P-loop_NTPase"/>
</dbReference>
<dbReference type="InterPro" id="IPR011709">
    <property type="entry name" value="DEAD-box_helicase_OB_fold"/>
</dbReference>
<dbReference type="PROSITE" id="PS51194">
    <property type="entry name" value="HELICASE_CTER"/>
    <property type="match status" value="1"/>
</dbReference>
<dbReference type="Gene3D" id="1.20.120.1080">
    <property type="match status" value="1"/>
</dbReference>
<dbReference type="Pfam" id="PF04408">
    <property type="entry name" value="WHD_HA2"/>
    <property type="match status" value="1"/>
</dbReference>
<sequence length="780" mass="85692">MFHSCLCSLISPCPTPLSFLRPRDPRNTRSSPGCTSGSYAPHTSRSPRSSPPSPSQTSVCVSVCLSLCCAGSADEVASSAGAMASSSLQLPVTEARESIVRMIRKNQAVIIVGETGSGKTTQIPQYVWDDILSKRPGAGIVGCTQPRRVAAVSIARHVAQQRGGSVGGEVAYAVRFDDTCTDATRVKFLTDGILLREIQADPTLTKYGCIILDEAHERTLHGDVLFGLLKAIARKREDTLKIVVMSATLNAEHFSKFWWNAPIGVVHGRMFPVTVMHTVEPQADYVESAISTVLQIHETEPPGDVLCFLTGQEEIEDARRILLERMKLLPNDVPDFSVLTLYAAMPYEQQLLVFEPTSDGQRKVILATNIAETSITVEGIRYVVDSGVVKAKYYNSKSGMEALTEVDVSRAQATQRTGRAGRVAAGKCYRLFTSNAFENLSENTIPEIRRSSLLSVVLQMKSLHIHNILAFEFMDMPQPRAVAKAEETLMLLQALDKHGHITALGNRLTDFPIEPMPAMVLLAAKALGVGRDAVVVIAMASTENLFLTSREFKDGADRCRAAFAKSAGDHATLLSIYHAYRRSPRDRRKAWCESNSISHRQMLKVEDIVTQLQSILEEKEDAEIVAKILPASLRHLRGSGDGDWDGDVGSSAAAPSKRRRGDDGDLLERYESLRHGTDEVAGRRVRLMDAELLRRALCFGYFLNAAFYNAKLGMYQTVVGQMPVHIHPSSVLFTHRRKPALVIFNSVVRTTKRYMKDVSVVHEEWLQDAAPAFLSAAGGV</sequence>
<organism evidence="8 9">
    <name type="scientific">Novymonas esmeraldas</name>
    <dbReference type="NCBI Taxonomy" id="1808958"/>
    <lineage>
        <taxon>Eukaryota</taxon>
        <taxon>Discoba</taxon>
        <taxon>Euglenozoa</taxon>
        <taxon>Kinetoplastea</taxon>
        <taxon>Metakinetoplastina</taxon>
        <taxon>Trypanosomatida</taxon>
        <taxon>Trypanosomatidae</taxon>
        <taxon>Novymonas</taxon>
    </lineage>
</organism>
<dbReference type="SMART" id="SM00490">
    <property type="entry name" value="HELICc"/>
    <property type="match status" value="1"/>
</dbReference>
<protein>
    <recommendedName>
        <fullName evidence="1">RNA helicase</fullName>
        <ecNumber evidence="1">3.6.4.13</ecNumber>
    </recommendedName>
</protein>
<keyword evidence="8" id="KW-0347">Helicase</keyword>
<dbReference type="AlphaFoldDB" id="A0AAW0EMD3"/>
<dbReference type="Pfam" id="PF00270">
    <property type="entry name" value="DEAD"/>
    <property type="match status" value="1"/>
</dbReference>
<dbReference type="InterPro" id="IPR014001">
    <property type="entry name" value="Helicase_ATP-bd"/>
</dbReference>
<name>A0AAW0EMD3_9TRYP</name>
<dbReference type="Pfam" id="PF21010">
    <property type="entry name" value="HA2_C"/>
    <property type="match status" value="1"/>
</dbReference>
<dbReference type="CDD" id="cd18791">
    <property type="entry name" value="SF2_C_RHA"/>
    <property type="match status" value="1"/>
</dbReference>
<evidence type="ECO:0000256" key="5">
    <source>
        <dbReference type="SAM" id="MobiDB-lite"/>
    </source>
</evidence>
<dbReference type="InterPro" id="IPR001650">
    <property type="entry name" value="Helicase_C-like"/>
</dbReference>
<evidence type="ECO:0000259" key="7">
    <source>
        <dbReference type="PROSITE" id="PS51194"/>
    </source>
</evidence>
<reference evidence="8 9" key="1">
    <citation type="journal article" date="2021" name="MBio">
        <title>A New Model Trypanosomatid, Novymonas esmeraldas: Genomic Perception of Its 'Candidatus Pandoraea novymonadis' Endosymbiont.</title>
        <authorList>
            <person name="Zakharova A."/>
            <person name="Saura A."/>
            <person name="Butenko A."/>
            <person name="Podesvova L."/>
            <person name="Warmusova S."/>
            <person name="Kostygov A.Y."/>
            <person name="Nenarokova A."/>
            <person name="Lukes J."/>
            <person name="Opperdoes F.R."/>
            <person name="Yurchenko V."/>
        </authorList>
    </citation>
    <scope>NUCLEOTIDE SEQUENCE [LARGE SCALE GENOMIC DNA]</scope>
    <source>
        <strain evidence="8 9">E262AT.01</strain>
    </source>
</reference>
<dbReference type="InterPro" id="IPR048333">
    <property type="entry name" value="HA2_WH"/>
</dbReference>
<keyword evidence="2" id="KW-0547">Nucleotide-binding</keyword>
<dbReference type="GO" id="GO:0003723">
    <property type="term" value="F:RNA binding"/>
    <property type="evidence" value="ECO:0007669"/>
    <property type="project" value="TreeGrafter"/>
</dbReference>
<dbReference type="Proteomes" id="UP001430356">
    <property type="component" value="Unassembled WGS sequence"/>
</dbReference>
<dbReference type="EC" id="3.6.4.13" evidence="1"/>
<evidence type="ECO:0000256" key="1">
    <source>
        <dbReference type="ARBA" id="ARBA00012552"/>
    </source>
</evidence>
<evidence type="ECO:0000313" key="8">
    <source>
        <dbReference type="EMBL" id="KAK7194060.1"/>
    </source>
</evidence>
<dbReference type="PANTHER" id="PTHR18934:SF272">
    <property type="entry name" value="SPLICING FACTOR ATP-DEPENDENT RNA HELICASE, PUTATIVE-RELATED"/>
    <property type="match status" value="1"/>
</dbReference>
<dbReference type="GO" id="GO:0003724">
    <property type="term" value="F:RNA helicase activity"/>
    <property type="evidence" value="ECO:0007669"/>
    <property type="project" value="UniProtKB-EC"/>
</dbReference>
<dbReference type="InterPro" id="IPR011545">
    <property type="entry name" value="DEAD/DEAH_box_helicase_dom"/>
</dbReference>
<feature type="compositionally biased region" description="Polar residues" evidence="5">
    <location>
        <begin position="28"/>
        <end position="43"/>
    </location>
</feature>
<feature type="region of interest" description="Disordered" evidence="5">
    <location>
        <begin position="20"/>
        <end position="54"/>
    </location>
</feature>
<dbReference type="Pfam" id="PF07717">
    <property type="entry name" value="OB_NTP_bind"/>
    <property type="match status" value="1"/>
</dbReference>
<dbReference type="InterPro" id="IPR007502">
    <property type="entry name" value="Helicase-assoc_dom"/>
</dbReference>
<evidence type="ECO:0000313" key="9">
    <source>
        <dbReference type="Proteomes" id="UP001430356"/>
    </source>
</evidence>
<evidence type="ECO:0000259" key="6">
    <source>
        <dbReference type="PROSITE" id="PS51192"/>
    </source>
</evidence>
<keyword evidence="9" id="KW-1185">Reference proteome</keyword>
<feature type="region of interest" description="Disordered" evidence="5">
    <location>
        <begin position="644"/>
        <end position="663"/>
    </location>
</feature>
<dbReference type="EMBL" id="JAECZO010000030">
    <property type="protein sequence ID" value="KAK7194060.1"/>
    <property type="molecule type" value="Genomic_DNA"/>
</dbReference>
<evidence type="ECO:0000256" key="2">
    <source>
        <dbReference type="ARBA" id="ARBA00022741"/>
    </source>
</evidence>
<dbReference type="FunFam" id="3.40.50.300:FF:000767">
    <property type="entry name" value="Putative ATP-dependent RNA helicase DHX35"/>
    <property type="match status" value="1"/>
</dbReference>
<feature type="domain" description="Helicase C-terminal" evidence="7">
    <location>
        <begin position="285"/>
        <end position="464"/>
    </location>
</feature>
<dbReference type="Pfam" id="PF00271">
    <property type="entry name" value="Helicase_C"/>
    <property type="match status" value="1"/>
</dbReference>
<dbReference type="GO" id="GO:0016787">
    <property type="term" value="F:hydrolase activity"/>
    <property type="evidence" value="ECO:0007669"/>
    <property type="project" value="UniProtKB-KW"/>
</dbReference>
<feature type="domain" description="Helicase ATP-binding" evidence="6">
    <location>
        <begin position="100"/>
        <end position="267"/>
    </location>
</feature>
<gene>
    <name evidence="8" type="ORF">NESM_000318700</name>
</gene>
<dbReference type="FunFam" id="1.20.120.1080:FF:000078">
    <property type="entry name" value="Pre-mRNA splicing factor ATP-dependent RNA helicase, putative"/>
    <property type="match status" value="1"/>
</dbReference>
<dbReference type="Gene3D" id="3.40.50.300">
    <property type="entry name" value="P-loop containing nucleotide triphosphate hydrolases"/>
    <property type="match status" value="2"/>
</dbReference>
<evidence type="ECO:0000256" key="3">
    <source>
        <dbReference type="ARBA" id="ARBA00022801"/>
    </source>
</evidence>
<dbReference type="PROSITE" id="PS00690">
    <property type="entry name" value="DEAH_ATP_HELICASE"/>
    <property type="match status" value="1"/>
</dbReference>
<dbReference type="InterPro" id="IPR002464">
    <property type="entry name" value="DNA/RNA_helicase_DEAH_CS"/>
</dbReference>
<dbReference type="SMART" id="SM00847">
    <property type="entry name" value="HA2"/>
    <property type="match status" value="1"/>
</dbReference>
<proteinExistence type="predicted"/>
<dbReference type="PROSITE" id="PS51192">
    <property type="entry name" value="HELICASE_ATP_BIND_1"/>
    <property type="match status" value="1"/>
</dbReference>
<keyword evidence="4" id="KW-0067">ATP-binding</keyword>
<dbReference type="SMART" id="SM00487">
    <property type="entry name" value="DEXDc"/>
    <property type="match status" value="1"/>
</dbReference>
<dbReference type="PANTHER" id="PTHR18934">
    <property type="entry name" value="ATP-DEPENDENT RNA HELICASE"/>
    <property type="match status" value="1"/>
</dbReference>
<keyword evidence="3" id="KW-0378">Hydrolase</keyword>
<dbReference type="FunFam" id="3.40.50.300:FF:002840">
    <property type="entry name" value="Pre-mRNA splicing factor ATP-dependent RNA helicase, putative"/>
    <property type="match status" value="1"/>
</dbReference>
<dbReference type="SUPFAM" id="SSF52540">
    <property type="entry name" value="P-loop containing nucleoside triphosphate hydrolases"/>
    <property type="match status" value="1"/>
</dbReference>
<dbReference type="CDD" id="cd17917">
    <property type="entry name" value="DEXHc_RHA-like"/>
    <property type="match status" value="1"/>
</dbReference>
<accession>A0AAW0EMD3</accession>
<evidence type="ECO:0000256" key="4">
    <source>
        <dbReference type="ARBA" id="ARBA00022840"/>
    </source>
</evidence>